<dbReference type="EMBL" id="MU003495">
    <property type="protein sequence ID" value="KAF2476036.1"/>
    <property type="molecule type" value="Genomic_DNA"/>
</dbReference>
<gene>
    <name evidence="1" type="ORF">BDR25DRAFT_90001</name>
</gene>
<protein>
    <submittedName>
        <fullName evidence="1">Uncharacterized protein</fullName>
    </submittedName>
</protein>
<accession>A0ACB6RA64</accession>
<keyword evidence="2" id="KW-1185">Reference proteome</keyword>
<name>A0ACB6RA64_9PLEO</name>
<proteinExistence type="predicted"/>
<sequence length="156" mass="17590">MSASLSARIHREYNIRLAPRSTTLLVALQWSSRHRVYYRDDLQSRLVLCVPHILYIDLSSNFSSRQVRGRSSIWASHFGRTHPARVIPQFLFPTRWLSPIGCALLLLSCSPSPLDHMTAYYPCPSATVPLASLSCPLSTSRRQDTAGHRRGTCPPM</sequence>
<reference evidence="1" key="1">
    <citation type="journal article" date="2020" name="Stud. Mycol.">
        <title>101 Dothideomycetes genomes: a test case for predicting lifestyles and emergence of pathogens.</title>
        <authorList>
            <person name="Haridas S."/>
            <person name="Albert R."/>
            <person name="Binder M."/>
            <person name="Bloem J."/>
            <person name="Labutti K."/>
            <person name="Salamov A."/>
            <person name="Andreopoulos B."/>
            <person name="Baker S."/>
            <person name="Barry K."/>
            <person name="Bills G."/>
            <person name="Bluhm B."/>
            <person name="Cannon C."/>
            <person name="Castanera R."/>
            <person name="Culley D."/>
            <person name="Daum C."/>
            <person name="Ezra D."/>
            <person name="Gonzalez J."/>
            <person name="Henrissat B."/>
            <person name="Kuo A."/>
            <person name="Liang C."/>
            <person name="Lipzen A."/>
            <person name="Lutzoni F."/>
            <person name="Magnuson J."/>
            <person name="Mondo S."/>
            <person name="Nolan M."/>
            <person name="Ohm R."/>
            <person name="Pangilinan J."/>
            <person name="Park H.-J."/>
            <person name="Ramirez L."/>
            <person name="Alfaro M."/>
            <person name="Sun H."/>
            <person name="Tritt A."/>
            <person name="Yoshinaga Y."/>
            <person name="Zwiers L.-H."/>
            <person name="Turgeon B."/>
            <person name="Goodwin S."/>
            <person name="Spatafora J."/>
            <person name="Crous P."/>
            <person name="Grigoriev I."/>
        </authorList>
    </citation>
    <scope>NUCLEOTIDE SEQUENCE</scope>
    <source>
        <strain evidence="1">ATCC 200398</strain>
    </source>
</reference>
<dbReference type="Proteomes" id="UP000799755">
    <property type="component" value="Unassembled WGS sequence"/>
</dbReference>
<evidence type="ECO:0000313" key="1">
    <source>
        <dbReference type="EMBL" id="KAF2476036.1"/>
    </source>
</evidence>
<comment type="caution">
    <text evidence="1">The sequence shown here is derived from an EMBL/GenBank/DDBJ whole genome shotgun (WGS) entry which is preliminary data.</text>
</comment>
<organism evidence="1 2">
    <name type="scientific">Lindgomyces ingoldianus</name>
    <dbReference type="NCBI Taxonomy" id="673940"/>
    <lineage>
        <taxon>Eukaryota</taxon>
        <taxon>Fungi</taxon>
        <taxon>Dikarya</taxon>
        <taxon>Ascomycota</taxon>
        <taxon>Pezizomycotina</taxon>
        <taxon>Dothideomycetes</taxon>
        <taxon>Pleosporomycetidae</taxon>
        <taxon>Pleosporales</taxon>
        <taxon>Lindgomycetaceae</taxon>
        <taxon>Lindgomyces</taxon>
    </lineage>
</organism>
<evidence type="ECO:0000313" key="2">
    <source>
        <dbReference type="Proteomes" id="UP000799755"/>
    </source>
</evidence>